<evidence type="ECO:0000313" key="4">
    <source>
        <dbReference type="Proteomes" id="UP001151760"/>
    </source>
</evidence>
<proteinExistence type="predicted"/>
<reference evidence="3" key="1">
    <citation type="journal article" date="2022" name="Int. J. Mol. Sci.">
        <title>Draft Genome of Tanacetum Coccineum: Genomic Comparison of Closely Related Tanacetum-Family Plants.</title>
        <authorList>
            <person name="Yamashiro T."/>
            <person name="Shiraishi A."/>
            <person name="Nakayama K."/>
            <person name="Satake H."/>
        </authorList>
    </citation>
    <scope>NUCLEOTIDE SEQUENCE</scope>
</reference>
<dbReference type="EMBL" id="BQNB010018931">
    <property type="protein sequence ID" value="GJT79785.1"/>
    <property type="molecule type" value="Genomic_DNA"/>
</dbReference>
<dbReference type="Pfam" id="PF00098">
    <property type="entry name" value="zf-CCHC"/>
    <property type="match status" value="1"/>
</dbReference>
<organism evidence="3 4">
    <name type="scientific">Tanacetum coccineum</name>
    <dbReference type="NCBI Taxonomy" id="301880"/>
    <lineage>
        <taxon>Eukaryota</taxon>
        <taxon>Viridiplantae</taxon>
        <taxon>Streptophyta</taxon>
        <taxon>Embryophyta</taxon>
        <taxon>Tracheophyta</taxon>
        <taxon>Spermatophyta</taxon>
        <taxon>Magnoliopsida</taxon>
        <taxon>eudicotyledons</taxon>
        <taxon>Gunneridae</taxon>
        <taxon>Pentapetalae</taxon>
        <taxon>asterids</taxon>
        <taxon>campanulids</taxon>
        <taxon>Asterales</taxon>
        <taxon>Asteraceae</taxon>
        <taxon>Asteroideae</taxon>
        <taxon>Anthemideae</taxon>
        <taxon>Anthemidinae</taxon>
        <taxon>Tanacetum</taxon>
    </lineage>
</organism>
<reference evidence="3" key="2">
    <citation type="submission" date="2022-01" db="EMBL/GenBank/DDBJ databases">
        <authorList>
            <person name="Yamashiro T."/>
            <person name="Shiraishi A."/>
            <person name="Satake H."/>
            <person name="Nakayama K."/>
        </authorList>
    </citation>
    <scope>NUCLEOTIDE SEQUENCE</scope>
</reference>
<evidence type="ECO:0000256" key="1">
    <source>
        <dbReference type="PROSITE-ProRule" id="PRU00047"/>
    </source>
</evidence>
<keyword evidence="4" id="KW-1185">Reference proteome</keyword>
<dbReference type="SMART" id="SM00343">
    <property type="entry name" value="ZnF_C2HC"/>
    <property type="match status" value="2"/>
</dbReference>
<comment type="caution">
    <text evidence="3">The sequence shown here is derived from an EMBL/GenBank/DDBJ whole genome shotgun (WGS) entry which is preliminary data.</text>
</comment>
<name>A0ABQ5GXE2_9ASTR</name>
<keyword evidence="3" id="KW-0695">RNA-directed DNA polymerase</keyword>
<keyword evidence="1" id="KW-0863">Zinc-finger</keyword>
<dbReference type="PANTHER" id="PTHR37984:SF5">
    <property type="entry name" value="PROTEIN NYNRIN-LIKE"/>
    <property type="match status" value="1"/>
</dbReference>
<dbReference type="InterPro" id="IPR036875">
    <property type="entry name" value="Znf_CCHC_sf"/>
</dbReference>
<protein>
    <submittedName>
        <fullName evidence="3">Reverse transcriptase domain-containing protein</fullName>
    </submittedName>
</protein>
<keyword evidence="3" id="KW-0548">Nucleotidyltransferase</keyword>
<dbReference type="PANTHER" id="PTHR37984">
    <property type="entry name" value="PROTEIN CBG26694"/>
    <property type="match status" value="1"/>
</dbReference>
<dbReference type="Gene3D" id="4.10.60.10">
    <property type="entry name" value="Zinc finger, CCHC-type"/>
    <property type="match status" value="1"/>
</dbReference>
<dbReference type="SUPFAM" id="SSF57756">
    <property type="entry name" value="Retrovirus zinc finger-like domains"/>
    <property type="match status" value="1"/>
</dbReference>
<keyword evidence="1" id="KW-0862">Zinc</keyword>
<dbReference type="InterPro" id="IPR043128">
    <property type="entry name" value="Rev_trsase/Diguanyl_cyclase"/>
</dbReference>
<dbReference type="InterPro" id="IPR043502">
    <property type="entry name" value="DNA/RNA_pol_sf"/>
</dbReference>
<accession>A0ABQ5GXE2</accession>
<keyword evidence="3" id="KW-0808">Transferase</keyword>
<dbReference type="Gene3D" id="3.30.70.270">
    <property type="match status" value="1"/>
</dbReference>
<sequence length="387" mass="43103">MAPSRRSGPSNDENPDIAAIITQQLQNIIPQIVTQVTNNVNNENANGGNGRIGGNNGCSYKTLLACNSRDYDRKGGAVALTRWIDKMESNTQVQVKGHEAAMAMTWVQIKVLLVEEFCPSNKMEKLESEFWNYTMSKRIGRYINGLAPQIRGMLRATQPTMIQSAILTVGILTDVAVSCGTLTRSSEKRKEVEETKGGPCRLCFNCQKPGHFARDCQVPVKLVVPVSAVRMGNNQRVCYECGSSEHLHITCPKLNRLPGQAGNRLALEGKRNTRNNGNQARGRAFSVNAVDALPGYVIEVANGKKEEEAYFLSHMVKHNGIHVDPSKIKAVKNWKDPTTLFEIQLFLGLAGYYRRFIANFSKIAKPLTSLTQKNKKYEWGMKHEETF</sequence>
<dbReference type="InterPro" id="IPR001878">
    <property type="entry name" value="Znf_CCHC"/>
</dbReference>
<gene>
    <name evidence="3" type="ORF">Tco_1054127</name>
</gene>
<dbReference type="SUPFAM" id="SSF56672">
    <property type="entry name" value="DNA/RNA polymerases"/>
    <property type="match status" value="1"/>
</dbReference>
<dbReference type="Proteomes" id="UP001151760">
    <property type="component" value="Unassembled WGS sequence"/>
</dbReference>
<feature type="domain" description="CCHC-type" evidence="2">
    <location>
        <begin position="203"/>
        <end position="216"/>
    </location>
</feature>
<dbReference type="PROSITE" id="PS50158">
    <property type="entry name" value="ZF_CCHC"/>
    <property type="match status" value="1"/>
</dbReference>
<dbReference type="InterPro" id="IPR050951">
    <property type="entry name" value="Retrovirus_Pol_polyprotein"/>
</dbReference>
<keyword evidence="1" id="KW-0479">Metal-binding</keyword>
<evidence type="ECO:0000259" key="2">
    <source>
        <dbReference type="PROSITE" id="PS50158"/>
    </source>
</evidence>
<dbReference type="GO" id="GO:0003964">
    <property type="term" value="F:RNA-directed DNA polymerase activity"/>
    <property type="evidence" value="ECO:0007669"/>
    <property type="project" value="UniProtKB-KW"/>
</dbReference>
<evidence type="ECO:0000313" key="3">
    <source>
        <dbReference type="EMBL" id="GJT79785.1"/>
    </source>
</evidence>